<accession>A0A483CRB4</accession>
<comment type="caution">
    <text evidence="3">The sequence shown here is derived from an EMBL/GenBank/DDBJ whole genome shotgun (WGS) entry which is preliminary data.</text>
</comment>
<sequence>MSDIPPMIDTEGLSPAVRQQILRCHRARGEKALKAVDAGKIRKYLDFYVVTGQTGEYVVEEDFCTCSHFTYRGRCCWHILAAEIAARTGLYECRDEWYVDRLKNEKWARQTI</sequence>
<feature type="domain" description="SWIM-type" evidence="2">
    <location>
        <begin position="48"/>
        <end position="87"/>
    </location>
</feature>
<dbReference type="GO" id="GO:0008270">
    <property type="term" value="F:zinc ion binding"/>
    <property type="evidence" value="ECO:0007669"/>
    <property type="project" value="UniProtKB-KW"/>
</dbReference>
<keyword evidence="4" id="KW-1185">Reference proteome</keyword>
<dbReference type="AlphaFoldDB" id="A0A483CRB4"/>
<dbReference type="InterPro" id="IPR007527">
    <property type="entry name" value="Znf_SWIM"/>
</dbReference>
<name>A0A483CRB4_9EURY</name>
<dbReference type="Proteomes" id="UP000292580">
    <property type="component" value="Unassembled WGS sequence"/>
</dbReference>
<dbReference type="Pfam" id="PF04434">
    <property type="entry name" value="SWIM"/>
    <property type="match status" value="1"/>
</dbReference>
<dbReference type="OrthoDB" id="31559at2157"/>
<evidence type="ECO:0000313" key="4">
    <source>
        <dbReference type="Proteomes" id="UP000292580"/>
    </source>
</evidence>
<dbReference type="PROSITE" id="PS50966">
    <property type="entry name" value="ZF_SWIM"/>
    <property type="match status" value="1"/>
</dbReference>
<organism evidence="3 4">
    <name type="scientific">Methanofollis fontis</name>
    <dbReference type="NCBI Taxonomy" id="2052832"/>
    <lineage>
        <taxon>Archaea</taxon>
        <taxon>Methanobacteriati</taxon>
        <taxon>Methanobacteriota</taxon>
        <taxon>Stenosarchaea group</taxon>
        <taxon>Methanomicrobia</taxon>
        <taxon>Methanomicrobiales</taxon>
        <taxon>Methanomicrobiaceae</taxon>
        <taxon>Methanofollis</taxon>
    </lineage>
</organism>
<gene>
    <name evidence="3" type="ORF">CUJ86_05380</name>
</gene>
<proteinExistence type="predicted"/>
<keyword evidence="1" id="KW-0863">Zinc-finger</keyword>
<keyword evidence="1" id="KW-0862">Zinc</keyword>
<protein>
    <recommendedName>
        <fullName evidence="2">SWIM-type domain-containing protein</fullName>
    </recommendedName>
</protein>
<reference evidence="3 4" key="1">
    <citation type="submission" date="2017-11" db="EMBL/GenBank/DDBJ databases">
        <title>Isolation and Characterization of Methanofollis Species from Methane Seep Offshore SW Taiwan.</title>
        <authorList>
            <person name="Teng N.-H."/>
            <person name="Lai M.-C."/>
            <person name="Chen S.-C."/>
        </authorList>
    </citation>
    <scope>NUCLEOTIDE SEQUENCE [LARGE SCALE GENOMIC DNA]</scope>
    <source>
        <strain evidence="3 4">FWC-SCC2</strain>
    </source>
</reference>
<keyword evidence="1" id="KW-0479">Metal-binding</keyword>
<evidence type="ECO:0000313" key="3">
    <source>
        <dbReference type="EMBL" id="TAJ44731.1"/>
    </source>
</evidence>
<dbReference type="EMBL" id="PGCL01000002">
    <property type="protein sequence ID" value="TAJ44731.1"/>
    <property type="molecule type" value="Genomic_DNA"/>
</dbReference>
<evidence type="ECO:0000256" key="1">
    <source>
        <dbReference type="PROSITE-ProRule" id="PRU00325"/>
    </source>
</evidence>
<evidence type="ECO:0000259" key="2">
    <source>
        <dbReference type="PROSITE" id="PS50966"/>
    </source>
</evidence>
<dbReference type="RefSeq" id="WP_130646530.1">
    <property type="nucleotide sequence ID" value="NZ_PGCL01000002.1"/>
</dbReference>